<evidence type="ECO:0000313" key="4">
    <source>
        <dbReference type="Proteomes" id="UP000005446"/>
    </source>
</evidence>
<sequence length="379" mass="43970">MLHRATQTYFQTYHFRGNQEVQEKDENTSGDWRRVYDPNGSKICVKAVAVWDTVGALGIPSVSLVSRLGLSHSSKEYKFYNTNLSSIVKHAFQAMMDQLASIGVSFLDEAIEIAYEQNAQYYVREGSSQNSRMSRKEKQWAITPIYEKHRPVRPWALGKIYDSSIKVQDPIPPNASWSAGTPPSDRKPDDMRWIWEYCGPEDNAPKKAYMVEESLGPYERKLLLMNKGRNQTKRRKKRRKAPTGISTTTTRITEETARLSGTPTPLPYREKDRFREKIIVHEEELHDEYVDDPRGPPPPFREKIPRTPPPLVPPSPPIIDERRERMRYEKRENRTPEMHSPRSSNAGMRYREFDAVDREREGGFERPGGGREEFARRLV</sequence>
<reference evidence="3 4" key="1">
    <citation type="journal article" date="2012" name="Eukaryot. Cell">
        <title>Genome sequence of the fungus Glarea lozoyensis: the first genome sequence of a species from the Helotiaceae family.</title>
        <authorList>
            <person name="Youssar L."/>
            <person name="Gruening B.A."/>
            <person name="Erxleben A."/>
            <person name="Guenther S."/>
            <person name="Huettel W."/>
        </authorList>
    </citation>
    <scope>NUCLEOTIDE SEQUENCE [LARGE SCALE GENOMIC DNA]</scope>
    <source>
        <strain evidence="4">ATCC 74030 / MF5533</strain>
    </source>
</reference>
<evidence type="ECO:0000256" key="1">
    <source>
        <dbReference type="SAM" id="MobiDB-lite"/>
    </source>
</evidence>
<dbReference type="HOGENOM" id="CLU_729679_0_0_1"/>
<feature type="compositionally biased region" description="Basic and acidic residues" evidence="1">
    <location>
        <begin position="288"/>
        <end position="305"/>
    </location>
</feature>
<dbReference type="OrthoDB" id="3057168at2759"/>
<evidence type="ECO:0000259" key="2">
    <source>
        <dbReference type="Pfam" id="PF09994"/>
    </source>
</evidence>
<dbReference type="InParanoid" id="H0EHX2"/>
<dbReference type="PANTHER" id="PTHR33840:SF1">
    <property type="entry name" value="TLE1 PHOSPHOLIPASE DOMAIN-CONTAINING PROTEIN"/>
    <property type="match status" value="1"/>
</dbReference>
<proteinExistence type="predicted"/>
<keyword evidence="4" id="KW-1185">Reference proteome</keyword>
<feature type="domain" description="T6SS Phospholipase effector Tle1-like catalytic" evidence="2">
    <location>
        <begin position="7"/>
        <end position="95"/>
    </location>
</feature>
<evidence type="ECO:0000313" key="3">
    <source>
        <dbReference type="EMBL" id="EHL01765.1"/>
    </source>
</evidence>
<accession>H0EHX2</accession>
<feature type="region of interest" description="Disordered" evidence="1">
    <location>
        <begin position="229"/>
        <end position="249"/>
    </location>
</feature>
<feature type="compositionally biased region" description="Basic residues" evidence="1">
    <location>
        <begin position="230"/>
        <end position="241"/>
    </location>
</feature>
<name>H0EHX2_GLAL7</name>
<comment type="caution">
    <text evidence="3">The sequence shown here is derived from an EMBL/GenBank/DDBJ whole genome shotgun (WGS) entry which is preliminary data.</text>
</comment>
<feature type="compositionally biased region" description="Basic and acidic residues" evidence="1">
    <location>
        <begin position="319"/>
        <end position="340"/>
    </location>
</feature>
<gene>
    <name evidence="3" type="ORF">M7I_2115</name>
</gene>
<dbReference type="PANTHER" id="PTHR33840">
    <property type="match status" value="1"/>
</dbReference>
<organism evidence="3 4">
    <name type="scientific">Glarea lozoyensis (strain ATCC 74030 / MF5533)</name>
    <dbReference type="NCBI Taxonomy" id="1104152"/>
    <lineage>
        <taxon>Eukaryota</taxon>
        <taxon>Fungi</taxon>
        <taxon>Dikarya</taxon>
        <taxon>Ascomycota</taxon>
        <taxon>Pezizomycotina</taxon>
        <taxon>Leotiomycetes</taxon>
        <taxon>Helotiales</taxon>
        <taxon>Helotiaceae</taxon>
        <taxon>Glarea</taxon>
    </lineage>
</organism>
<dbReference type="EMBL" id="AGUE01000044">
    <property type="protein sequence ID" value="EHL01765.1"/>
    <property type="molecule type" value="Genomic_DNA"/>
</dbReference>
<feature type="compositionally biased region" description="Basic and acidic residues" evidence="1">
    <location>
        <begin position="349"/>
        <end position="379"/>
    </location>
</feature>
<feature type="compositionally biased region" description="Pro residues" evidence="1">
    <location>
        <begin position="306"/>
        <end position="317"/>
    </location>
</feature>
<feature type="region of interest" description="Disordered" evidence="1">
    <location>
        <begin position="288"/>
        <end position="379"/>
    </location>
</feature>
<dbReference type="Proteomes" id="UP000005446">
    <property type="component" value="Unassembled WGS sequence"/>
</dbReference>
<dbReference type="InterPro" id="IPR018712">
    <property type="entry name" value="Tle1-like_cat"/>
</dbReference>
<protein>
    <recommendedName>
        <fullName evidence="2">T6SS Phospholipase effector Tle1-like catalytic domain-containing protein</fullName>
    </recommendedName>
</protein>
<dbReference type="AlphaFoldDB" id="H0EHX2"/>
<dbReference type="Pfam" id="PF09994">
    <property type="entry name" value="T6SS_Tle1-like_cat"/>
    <property type="match status" value="1"/>
</dbReference>